<dbReference type="AlphaFoldDB" id="A0A9D4S8E9"/>
<protein>
    <submittedName>
        <fullName evidence="1">Uncharacterized protein</fullName>
    </submittedName>
</protein>
<gene>
    <name evidence="1" type="ORF">DPMN_017685</name>
</gene>
<comment type="caution">
    <text evidence="1">The sequence shown here is derived from an EMBL/GenBank/DDBJ whole genome shotgun (WGS) entry which is preliminary data.</text>
</comment>
<evidence type="ECO:0000313" key="2">
    <source>
        <dbReference type="Proteomes" id="UP000828390"/>
    </source>
</evidence>
<proteinExistence type="predicted"/>
<reference evidence="1" key="1">
    <citation type="journal article" date="2019" name="bioRxiv">
        <title>The Genome of the Zebra Mussel, Dreissena polymorpha: A Resource for Invasive Species Research.</title>
        <authorList>
            <person name="McCartney M.A."/>
            <person name="Auch B."/>
            <person name="Kono T."/>
            <person name="Mallez S."/>
            <person name="Zhang Y."/>
            <person name="Obille A."/>
            <person name="Becker A."/>
            <person name="Abrahante J.E."/>
            <person name="Garbe J."/>
            <person name="Badalamenti J.P."/>
            <person name="Herman A."/>
            <person name="Mangelson H."/>
            <person name="Liachko I."/>
            <person name="Sullivan S."/>
            <person name="Sone E.D."/>
            <person name="Koren S."/>
            <person name="Silverstein K.A.T."/>
            <person name="Beckman K.B."/>
            <person name="Gohl D.M."/>
        </authorList>
    </citation>
    <scope>NUCLEOTIDE SEQUENCE</scope>
    <source>
        <strain evidence="1">Duluth1</strain>
        <tissue evidence="1">Whole animal</tissue>
    </source>
</reference>
<evidence type="ECO:0000313" key="1">
    <source>
        <dbReference type="EMBL" id="KAH3893537.1"/>
    </source>
</evidence>
<dbReference type="Proteomes" id="UP000828390">
    <property type="component" value="Unassembled WGS sequence"/>
</dbReference>
<keyword evidence="2" id="KW-1185">Reference proteome</keyword>
<sequence length="95" mass="10459">MLSMVIVHAVHGQCPCCPQTLSMLSMDNVHPADGQWPWTVSMPSMNIIHGWHGQCPCCQEQMCGCHDSLKKCCLLILPALDPVLGILKELSVTFL</sequence>
<organism evidence="1 2">
    <name type="scientific">Dreissena polymorpha</name>
    <name type="common">Zebra mussel</name>
    <name type="synonym">Mytilus polymorpha</name>
    <dbReference type="NCBI Taxonomy" id="45954"/>
    <lineage>
        <taxon>Eukaryota</taxon>
        <taxon>Metazoa</taxon>
        <taxon>Spiralia</taxon>
        <taxon>Lophotrochozoa</taxon>
        <taxon>Mollusca</taxon>
        <taxon>Bivalvia</taxon>
        <taxon>Autobranchia</taxon>
        <taxon>Heteroconchia</taxon>
        <taxon>Euheterodonta</taxon>
        <taxon>Imparidentia</taxon>
        <taxon>Neoheterodontei</taxon>
        <taxon>Myida</taxon>
        <taxon>Dreissenoidea</taxon>
        <taxon>Dreissenidae</taxon>
        <taxon>Dreissena</taxon>
    </lineage>
</organism>
<name>A0A9D4S8E9_DREPO</name>
<dbReference type="EMBL" id="JAIWYP010000001">
    <property type="protein sequence ID" value="KAH3893537.1"/>
    <property type="molecule type" value="Genomic_DNA"/>
</dbReference>
<accession>A0A9D4S8E9</accession>
<reference evidence="1" key="2">
    <citation type="submission" date="2020-11" db="EMBL/GenBank/DDBJ databases">
        <authorList>
            <person name="McCartney M.A."/>
            <person name="Auch B."/>
            <person name="Kono T."/>
            <person name="Mallez S."/>
            <person name="Becker A."/>
            <person name="Gohl D.M."/>
            <person name="Silverstein K.A.T."/>
            <person name="Koren S."/>
            <person name="Bechman K.B."/>
            <person name="Herman A."/>
            <person name="Abrahante J.E."/>
            <person name="Garbe J."/>
        </authorList>
    </citation>
    <scope>NUCLEOTIDE SEQUENCE</scope>
    <source>
        <strain evidence="1">Duluth1</strain>
        <tissue evidence="1">Whole animal</tissue>
    </source>
</reference>